<organism evidence="1 2">
    <name type="scientific">Ferroplasma acidarmanus Fer1</name>
    <dbReference type="NCBI Taxonomy" id="333146"/>
    <lineage>
        <taxon>Archaea</taxon>
        <taxon>Methanobacteriati</taxon>
        <taxon>Thermoplasmatota</taxon>
        <taxon>Thermoplasmata</taxon>
        <taxon>Thermoplasmatales</taxon>
        <taxon>Ferroplasmaceae</taxon>
        <taxon>Ferroplasma</taxon>
    </lineage>
</organism>
<dbReference type="EMBL" id="CP004145">
    <property type="protein sequence ID" value="AGO61694.1"/>
    <property type="molecule type" value="Genomic_DNA"/>
</dbReference>
<keyword evidence="2" id="KW-1185">Reference proteome</keyword>
<evidence type="ECO:0000313" key="2">
    <source>
        <dbReference type="Proteomes" id="UP000014660"/>
    </source>
</evidence>
<name>S0ATX2_FERAC</name>
<evidence type="ECO:0000313" key="1">
    <source>
        <dbReference type="EMBL" id="AGO61694.1"/>
    </source>
</evidence>
<protein>
    <submittedName>
        <fullName evidence="1">Uncharacterized protein</fullName>
    </submittedName>
</protein>
<dbReference type="KEGG" id="fac:FACI_IFERC01G1714"/>
<accession>S0ATX2</accession>
<dbReference type="Proteomes" id="UP000014660">
    <property type="component" value="Chromosome"/>
</dbReference>
<reference evidence="1 2" key="1">
    <citation type="journal article" date="2007" name="Proc. Natl. Acad. Sci. U.S.A.">
        <title>Genome dynamics in a natural archaeal population.</title>
        <authorList>
            <person name="Allen E.E."/>
            <person name="Tyson G.W."/>
            <person name="Whitaker R.J."/>
            <person name="Detter J.C."/>
            <person name="Richardson P.M."/>
            <person name="Banfield J.F."/>
        </authorList>
    </citation>
    <scope>NUCLEOTIDE SEQUENCE [LARGE SCALE GENOMIC DNA]</scope>
    <source>
        <strain evidence="2">fer1</strain>
    </source>
</reference>
<sequence length="37" mass="4376">MSILYINLTRATYISLPHAKVFFEPVKMIHGYMDNNF</sequence>
<dbReference type="HOGENOM" id="CLU_3338277_0_0_2"/>
<dbReference type="AlphaFoldDB" id="S0ATX2"/>
<proteinExistence type="predicted"/>
<gene>
    <name evidence="1" type="ORF">FACI_IFERC00001G1714</name>
</gene>